<reference evidence="2" key="2">
    <citation type="submission" date="2022-01" db="EMBL/GenBank/DDBJ databases">
        <authorList>
            <person name="Yamashiro T."/>
            <person name="Shiraishi A."/>
            <person name="Satake H."/>
            <person name="Nakayama K."/>
        </authorList>
    </citation>
    <scope>NUCLEOTIDE SEQUENCE</scope>
</reference>
<feature type="region of interest" description="Disordered" evidence="1">
    <location>
        <begin position="127"/>
        <end position="153"/>
    </location>
</feature>
<comment type="caution">
    <text evidence="2">The sequence shown here is derived from an EMBL/GenBank/DDBJ whole genome shotgun (WGS) entry which is preliminary data.</text>
</comment>
<feature type="compositionally biased region" description="Basic and acidic residues" evidence="1">
    <location>
        <begin position="127"/>
        <end position="139"/>
    </location>
</feature>
<protein>
    <recommendedName>
        <fullName evidence="4">Reverse transcriptase domain-containing protein</fullName>
    </recommendedName>
</protein>
<evidence type="ECO:0008006" key="4">
    <source>
        <dbReference type="Google" id="ProtNLM"/>
    </source>
</evidence>
<dbReference type="EMBL" id="BQNB010010712">
    <property type="protein sequence ID" value="GJS80969.1"/>
    <property type="molecule type" value="Genomic_DNA"/>
</dbReference>
<dbReference type="Proteomes" id="UP001151760">
    <property type="component" value="Unassembled WGS sequence"/>
</dbReference>
<sequence length="221" mass="24287">MAPTTRGGPNTPINNTNPNNMTPESPNNMTPESIQAMIDQALLRNSTNGDGSHSQGTNGSSIKLNVFKEHTLICTKFVANETEKVDKYISGLPENIYGNVKSARPKTLDKTIELANDLMDQKLRTYAERQSDNKRKAEAGKGSLTGGSLPSATTVHLTTMGPVAPRNATSATSRAFLLLEFACRKYCNTMLLILVGNWVQLPRECCFEVEALWHFKRDSPK</sequence>
<name>A0ABQ4YT17_9ASTR</name>
<evidence type="ECO:0000313" key="2">
    <source>
        <dbReference type="EMBL" id="GJS80969.1"/>
    </source>
</evidence>
<proteinExistence type="predicted"/>
<gene>
    <name evidence="2" type="ORF">Tco_0747510</name>
</gene>
<accession>A0ABQ4YT17</accession>
<feature type="region of interest" description="Disordered" evidence="1">
    <location>
        <begin position="1"/>
        <end position="31"/>
    </location>
</feature>
<organism evidence="2 3">
    <name type="scientific">Tanacetum coccineum</name>
    <dbReference type="NCBI Taxonomy" id="301880"/>
    <lineage>
        <taxon>Eukaryota</taxon>
        <taxon>Viridiplantae</taxon>
        <taxon>Streptophyta</taxon>
        <taxon>Embryophyta</taxon>
        <taxon>Tracheophyta</taxon>
        <taxon>Spermatophyta</taxon>
        <taxon>Magnoliopsida</taxon>
        <taxon>eudicotyledons</taxon>
        <taxon>Gunneridae</taxon>
        <taxon>Pentapetalae</taxon>
        <taxon>asterids</taxon>
        <taxon>campanulids</taxon>
        <taxon>Asterales</taxon>
        <taxon>Asteraceae</taxon>
        <taxon>Asteroideae</taxon>
        <taxon>Anthemideae</taxon>
        <taxon>Anthemidinae</taxon>
        <taxon>Tanacetum</taxon>
    </lineage>
</organism>
<reference evidence="2" key="1">
    <citation type="journal article" date="2022" name="Int. J. Mol. Sci.">
        <title>Draft Genome of Tanacetum Coccineum: Genomic Comparison of Closely Related Tanacetum-Family Plants.</title>
        <authorList>
            <person name="Yamashiro T."/>
            <person name="Shiraishi A."/>
            <person name="Nakayama K."/>
            <person name="Satake H."/>
        </authorList>
    </citation>
    <scope>NUCLEOTIDE SEQUENCE</scope>
</reference>
<evidence type="ECO:0000313" key="3">
    <source>
        <dbReference type="Proteomes" id="UP001151760"/>
    </source>
</evidence>
<keyword evidence="3" id="KW-1185">Reference proteome</keyword>
<evidence type="ECO:0000256" key="1">
    <source>
        <dbReference type="SAM" id="MobiDB-lite"/>
    </source>
</evidence>